<keyword evidence="1" id="KW-0812">Transmembrane</keyword>
<dbReference type="InterPro" id="IPR013783">
    <property type="entry name" value="Ig-like_fold"/>
</dbReference>
<dbReference type="Pfam" id="PF00196">
    <property type="entry name" value="GerE"/>
    <property type="match status" value="1"/>
</dbReference>
<dbReference type="InterPro" id="IPR016032">
    <property type="entry name" value="Sig_transdc_resp-reg_C-effctor"/>
</dbReference>
<dbReference type="Proteomes" id="UP001155077">
    <property type="component" value="Unassembled WGS sequence"/>
</dbReference>
<dbReference type="Gene3D" id="1.10.10.10">
    <property type="entry name" value="Winged helix-like DNA-binding domain superfamily/Winged helix DNA-binding domain"/>
    <property type="match status" value="1"/>
</dbReference>
<gene>
    <name evidence="4" type="ORF">NE848_06445</name>
</gene>
<dbReference type="SMART" id="SM00421">
    <property type="entry name" value="HTH_LUXR"/>
    <property type="match status" value="1"/>
</dbReference>
<feature type="transmembrane region" description="Helical" evidence="1">
    <location>
        <begin position="711"/>
        <end position="735"/>
    </location>
</feature>
<dbReference type="Gene3D" id="2.60.40.10">
    <property type="entry name" value="Immunoglobulins"/>
    <property type="match status" value="1"/>
</dbReference>
<feature type="signal peptide" evidence="2">
    <location>
        <begin position="1"/>
        <end position="21"/>
    </location>
</feature>
<evidence type="ECO:0000313" key="5">
    <source>
        <dbReference type="Proteomes" id="UP001155077"/>
    </source>
</evidence>
<dbReference type="Gene3D" id="2.130.10.10">
    <property type="entry name" value="YVTN repeat-like/Quinoprotein amine dehydrogenase"/>
    <property type="match status" value="2"/>
</dbReference>
<dbReference type="PROSITE" id="PS50043">
    <property type="entry name" value="HTH_LUXR_2"/>
    <property type="match status" value="1"/>
</dbReference>
<evidence type="ECO:0000259" key="3">
    <source>
        <dbReference type="PROSITE" id="PS50043"/>
    </source>
</evidence>
<keyword evidence="5" id="KW-1185">Reference proteome</keyword>
<dbReference type="SUPFAM" id="SSF46894">
    <property type="entry name" value="C-terminal effector domain of the bipartite response regulators"/>
    <property type="match status" value="1"/>
</dbReference>
<dbReference type="InterPro" id="IPR000792">
    <property type="entry name" value="Tscrpt_reg_LuxR_C"/>
</dbReference>
<accession>A0ABT0Z155</accession>
<organism evidence="4 5">
    <name type="scientific">Gramella jeungdoensis</name>
    <dbReference type="NCBI Taxonomy" id="708091"/>
    <lineage>
        <taxon>Bacteria</taxon>
        <taxon>Pseudomonadati</taxon>
        <taxon>Bacteroidota</taxon>
        <taxon>Flavobacteriia</taxon>
        <taxon>Flavobacteriales</taxon>
        <taxon>Flavobacteriaceae</taxon>
        <taxon>Christiangramia</taxon>
    </lineage>
</organism>
<reference evidence="4" key="1">
    <citation type="submission" date="2022-06" db="EMBL/GenBank/DDBJ databases">
        <title>Gramella sediminis sp. nov., isolated from deep-sea sediment of the Indian Ocean.</title>
        <authorList>
            <person name="Yang L."/>
        </authorList>
    </citation>
    <scope>NUCLEOTIDE SEQUENCE</scope>
    <source>
        <strain evidence="4">HMD3159</strain>
    </source>
</reference>
<comment type="caution">
    <text evidence="4">The sequence shown here is derived from an EMBL/GenBank/DDBJ whole genome shotgun (WGS) entry which is preliminary data.</text>
</comment>
<keyword evidence="2" id="KW-0732">Signal</keyword>
<keyword evidence="1" id="KW-0472">Membrane</keyword>
<sequence>MKVYSFKSLILLVLMVNFSHSQELVPPIQNYTPAEYSAASQNWDISVDERGVVYTANNQGLMVFDGLSWELFPLESQSIIRSVYPYNGRIYTGSFQEFGYWETTEEGCMIYNSLTPLMKGLDMNNDEFWEITSYQDAIYFRSFGGVYKYKDNKITKVRDMVSTALAKFNGRLLFAQRRNGLVYLDDSGALQALSGNLDLIKDESIIDMEASGDTLYLGAREALYFYSDNRLKKFWNTALNALIAKWELNNIISVSENEIVFGTIKNGIIHYNIREDQFQVYDRTSGLQNNTVLGVAYAKDRLWLALDKGVDQIDLNAPIKFYTDNTGELGAVYDLQIYKGNYYLASNTGVYMFSGGKLELIENAADHAWSLEVIDDVLYANHNTGIYKIVNNKFIPVESRTGSFSIKKVDGRDDLLVSHYTGLSLYNPGSGDIRELQAVNFPVKEVVFDGKDRIWAAHPYEGIYKLNPNDWEDIQVEKIPPLGSNENYSPKIYRINDQVIIYVDGEWYKYNPFKDDFEDFEELTAYDDCSLIFKGGSDYVFIDSEDGSLIITDLRDKKLSISEKKFNNRLVKGNENFIRLNDSISFVTLNDGFARVNLEKLQKEIEDQWISTPFLKEFSDEVQRYSLDESPVIPFQNAKNIILKAGLPVSEATQLRYVLDGEEKLTGSLNGGQVNFRNLRHGDYDLRLSAIGGPLNQVSTENFHFTIAPPWYFSTWMKAIYAFLFISIFFLIYWLNQQKLKKHQLQLEEKFEKEHTERLNRLEKQQLMNEIDLKRKELANTTMMAAKKNEVLMEIQGELNKDKSKFSNQFRIKHIMNKINSAVKNKDEWKVFETNFNEVHEDFFKDLLDQYPKLTSKDLKLCSYLKMNLSSKEIAPLMGISVRGVEVHRYRLRKKMKLESDVNLTKFLIRNF</sequence>
<dbReference type="RefSeq" id="WP_252111620.1">
    <property type="nucleotide sequence ID" value="NZ_JAMSCK010000002.1"/>
</dbReference>
<name>A0ABT0Z155_9FLAO</name>
<proteinExistence type="predicted"/>
<feature type="chain" id="PRO_5045446036" evidence="2">
    <location>
        <begin position="22"/>
        <end position="912"/>
    </location>
</feature>
<dbReference type="EMBL" id="JAMSCK010000002">
    <property type="protein sequence ID" value="MCM8569010.1"/>
    <property type="molecule type" value="Genomic_DNA"/>
</dbReference>
<dbReference type="InterPro" id="IPR015943">
    <property type="entry name" value="WD40/YVTN_repeat-like_dom_sf"/>
</dbReference>
<feature type="domain" description="HTH luxR-type" evidence="3">
    <location>
        <begin position="847"/>
        <end position="912"/>
    </location>
</feature>
<keyword evidence="1" id="KW-1133">Transmembrane helix</keyword>
<evidence type="ECO:0000313" key="4">
    <source>
        <dbReference type="EMBL" id="MCM8569010.1"/>
    </source>
</evidence>
<evidence type="ECO:0000256" key="1">
    <source>
        <dbReference type="SAM" id="Phobius"/>
    </source>
</evidence>
<dbReference type="InterPro" id="IPR036388">
    <property type="entry name" value="WH-like_DNA-bd_sf"/>
</dbReference>
<dbReference type="SUPFAM" id="SSF63829">
    <property type="entry name" value="Calcium-dependent phosphotriesterase"/>
    <property type="match status" value="1"/>
</dbReference>
<evidence type="ECO:0000256" key="2">
    <source>
        <dbReference type="SAM" id="SignalP"/>
    </source>
</evidence>
<protein>
    <submittedName>
        <fullName evidence="4">LuxR C-terminal-related transcriptional regulator</fullName>
    </submittedName>
</protein>